<evidence type="ECO:0000256" key="2">
    <source>
        <dbReference type="ARBA" id="ARBA00005156"/>
    </source>
</evidence>
<dbReference type="PANTHER" id="PTHR10882">
    <property type="entry name" value="DIPHTHINE SYNTHASE"/>
    <property type="match status" value="1"/>
</dbReference>
<dbReference type="SUPFAM" id="SSF53790">
    <property type="entry name" value="Tetrapyrrole methylase"/>
    <property type="match status" value="1"/>
</dbReference>
<dbReference type="Gene3D" id="3.30.950.10">
    <property type="entry name" value="Methyltransferase, Cobalt-precorrin-4 Transmethylase, Domain 2"/>
    <property type="match status" value="1"/>
</dbReference>
<dbReference type="InterPro" id="IPR000878">
    <property type="entry name" value="4pyrrol_Mease"/>
</dbReference>
<reference evidence="11" key="1">
    <citation type="submission" date="2021-02" db="EMBL/GenBank/DDBJ databases">
        <authorList>
            <person name="Dougan E. K."/>
            <person name="Rhodes N."/>
            <person name="Thang M."/>
            <person name="Chan C."/>
        </authorList>
    </citation>
    <scope>NUCLEOTIDE SEQUENCE</scope>
</reference>
<dbReference type="GO" id="GO:0017183">
    <property type="term" value="P:protein histidyl modification to diphthamide"/>
    <property type="evidence" value="ECO:0007669"/>
    <property type="project" value="UniProtKB-UniPathway"/>
</dbReference>
<evidence type="ECO:0000256" key="7">
    <source>
        <dbReference type="ARBA" id="ARBA00022691"/>
    </source>
</evidence>
<feature type="binding site" evidence="9">
    <location>
        <position position="10"/>
    </location>
    <ligand>
        <name>S-adenosyl-L-methionine</name>
        <dbReference type="ChEBI" id="CHEBI:59789"/>
    </ligand>
</feature>
<evidence type="ECO:0000313" key="11">
    <source>
        <dbReference type="EMBL" id="CAE7308899.1"/>
    </source>
</evidence>
<comment type="pathway">
    <text evidence="2">Protein modification; peptidyl-diphthamide biosynthesis.</text>
</comment>
<dbReference type="FunFam" id="3.30.950.10:FF:000004">
    <property type="entry name" value="Diphthine synthase putative"/>
    <property type="match status" value="1"/>
</dbReference>
<dbReference type="EC" id="2.1.1.314" evidence="4"/>
<dbReference type="GO" id="GO:0032259">
    <property type="term" value="P:methylation"/>
    <property type="evidence" value="ECO:0007669"/>
    <property type="project" value="UniProtKB-KW"/>
</dbReference>
<dbReference type="Gene3D" id="3.40.1010.10">
    <property type="entry name" value="Cobalt-precorrin-4 Transmethylase, Domain 1"/>
    <property type="match status" value="1"/>
</dbReference>
<comment type="similarity">
    <text evidence="3">Belongs to the diphthine synthase family.</text>
</comment>
<evidence type="ECO:0000256" key="6">
    <source>
        <dbReference type="ARBA" id="ARBA00022679"/>
    </source>
</evidence>
<keyword evidence="12" id="KW-1185">Reference proteome</keyword>
<feature type="binding site" evidence="9">
    <location>
        <begin position="115"/>
        <end position="116"/>
    </location>
    <ligand>
        <name>S-adenosyl-L-methionine</name>
        <dbReference type="ChEBI" id="CHEBI:59789"/>
    </ligand>
</feature>
<dbReference type="AlphaFoldDB" id="A0A812NQ98"/>
<dbReference type="InterPro" id="IPR014776">
    <property type="entry name" value="4pyrrole_Mease_sub2"/>
</dbReference>
<evidence type="ECO:0000256" key="5">
    <source>
        <dbReference type="ARBA" id="ARBA00022603"/>
    </source>
</evidence>
<keyword evidence="6" id="KW-0808">Transferase</keyword>
<accession>A0A812NQ98</accession>
<proteinExistence type="inferred from homology"/>
<name>A0A812NQ98_9DINO</name>
<feature type="binding site" evidence="9">
    <location>
        <position position="222"/>
    </location>
    <ligand>
        <name>S-adenosyl-L-methionine</name>
        <dbReference type="ChEBI" id="CHEBI:59789"/>
    </ligand>
</feature>
<dbReference type="HAMAP" id="MF_01084">
    <property type="entry name" value="Diphthine_synth"/>
    <property type="match status" value="1"/>
</dbReference>
<dbReference type="OrthoDB" id="2516at2759"/>
<evidence type="ECO:0000256" key="4">
    <source>
        <dbReference type="ARBA" id="ARBA00011927"/>
    </source>
</evidence>
<feature type="binding site" evidence="9">
    <location>
        <position position="87"/>
    </location>
    <ligand>
        <name>S-adenosyl-L-methionine</name>
        <dbReference type="ChEBI" id="CHEBI:59789"/>
    </ligand>
</feature>
<comment type="function">
    <text evidence="1">S-adenosyl-L-methionine-dependent methyltransferase that catalyzes four methylations of the modified target histidine residue in translation elongation factor 2 (EF-2), to form an intermediate called diphthine methyl ester. The four successive methylation reactions represent the second step of diphthamide biosynthesis.</text>
</comment>
<dbReference type="PIRSF" id="PIRSF036432">
    <property type="entry name" value="Diphthine_synth"/>
    <property type="match status" value="1"/>
</dbReference>
<dbReference type="InterPro" id="IPR014777">
    <property type="entry name" value="4pyrrole_Mease_sub1"/>
</dbReference>
<feature type="binding site" evidence="9">
    <location>
        <position position="247"/>
    </location>
    <ligand>
        <name>S-adenosyl-L-methionine</name>
        <dbReference type="ChEBI" id="CHEBI:59789"/>
    </ligand>
</feature>
<dbReference type="GO" id="GO:0141133">
    <property type="term" value="F:diphthine methyl ester synthase activity"/>
    <property type="evidence" value="ECO:0007669"/>
    <property type="project" value="UniProtKB-EC"/>
</dbReference>
<dbReference type="EMBL" id="CAJNDS010002078">
    <property type="protein sequence ID" value="CAE7308899.1"/>
    <property type="molecule type" value="Genomic_DNA"/>
</dbReference>
<comment type="catalytic activity">
    <reaction evidence="8">
        <text>2-[(3S)-amino-3-carboxypropyl]-L-histidyl-[translation elongation factor 2] + 4 S-adenosyl-L-methionine = diphthine methyl ester-[translation elongation factor 2] + 4 S-adenosyl-L-homocysteine + 3 H(+)</text>
        <dbReference type="Rhea" id="RHEA:42652"/>
        <dbReference type="Rhea" id="RHEA-COMP:9749"/>
        <dbReference type="Rhea" id="RHEA-COMP:10173"/>
        <dbReference type="ChEBI" id="CHEBI:15378"/>
        <dbReference type="ChEBI" id="CHEBI:57856"/>
        <dbReference type="ChEBI" id="CHEBI:59789"/>
        <dbReference type="ChEBI" id="CHEBI:73995"/>
        <dbReference type="ChEBI" id="CHEBI:79005"/>
        <dbReference type="EC" id="2.1.1.314"/>
    </reaction>
</comment>
<feature type="domain" description="Tetrapyrrole methylase" evidence="10">
    <location>
        <begin position="3"/>
        <end position="237"/>
    </location>
</feature>
<evidence type="ECO:0000256" key="9">
    <source>
        <dbReference type="PIRSR" id="PIRSR036432-1"/>
    </source>
</evidence>
<feature type="binding site" evidence="9">
    <location>
        <position position="166"/>
    </location>
    <ligand>
        <name>S-adenosyl-L-methionine</name>
        <dbReference type="ChEBI" id="CHEBI:59789"/>
    </ligand>
</feature>
<dbReference type="Pfam" id="PF00590">
    <property type="entry name" value="TP_methylase"/>
    <property type="match status" value="1"/>
</dbReference>
<evidence type="ECO:0000256" key="3">
    <source>
        <dbReference type="ARBA" id="ARBA00006729"/>
    </source>
</evidence>
<organism evidence="11 12">
    <name type="scientific">Symbiodinium natans</name>
    <dbReference type="NCBI Taxonomy" id="878477"/>
    <lineage>
        <taxon>Eukaryota</taxon>
        <taxon>Sar</taxon>
        <taxon>Alveolata</taxon>
        <taxon>Dinophyceae</taxon>
        <taxon>Suessiales</taxon>
        <taxon>Symbiodiniaceae</taxon>
        <taxon>Symbiodinium</taxon>
    </lineage>
</organism>
<gene>
    <name evidence="11" type="primary">dph5</name>
    <name evidence="11" type="ORF">SNAT2548_LOCUS16223</name>
</gene>
<evidence type="ECO:0000256" key="8">
    <source>
        <dbReference type="ARBA" id="ARBA00048752"/>
    </source>
</evidence>
<evidence type="ECO:0000313" key="12">
    <source>
        <dbReference type="Proteomes" id="UP000604046"/>
    </source>
</evidence>
<dbReference type="CDD" id="cd11647">
    <property type="entry name" value="DHP5_DphB"/>
    <property type="match status" value="1"/>
</dbReference>
<keyword evidence="5" id="KW-0489">Methyltransferase</keyword>
<evidence type="ECO:0000259" key="10">
    <source>
        <dbReference type="Pfam" id="PF00590"/>
    </source>
</evidence>
<comment type="caution">
    <text evidence="11">The sequence shown here is derived from an EMBL/GenBank/DDBJ whole genome shotgun (WGS) entry which is preliminary data.</text>
</comment>
<dbReference type="Proteomes" id="UP000604046">
    <property type="component" value="Unassembled WGS sequence"/>
</dbReference>
<dbReference type="InterPro" id="IPR004551">
    <property type="entry name" value="Dphthn_synthase"/>
</dbReference>
<dbReference type="UniPathway" id="UPA00559"/>
<sequence length="269" mass="30250">MVLWMIGLGLGDEGDISVKGLKAVQQSAYIYLEAYTSILPGLDKETLAAAYGVQEILEADRELVESGCEEMLERAKDQEVCFLVVGDPLCATTHTDLWLRARQREIPVRVIHNASVMNAVASCGLQLYRFGETVSIPFWQDGWRPDSWYDKILKNKRAGLHTLCLLDIKVKEQSVENLMRGRKIYEPPRFMTVRQALDQLMEVEKAKEMGVSTGLAFGLARLGREDQVIRAGPVEQLAEAEFGGPLHSLVICADDLHELEQEFAKHYQL</sequence>
<dbReference type="InterPro" id="IPR035996">
    <property type="entry name" value="4pyrrol_Methylase_sf"/>
</dbReference>
<dbReference type="NCBIfam" id="TIGR00522">
    <property type="entry name" value="dph5"/>
    <property type="match status" value="1"/>
</dbReference>
<dbReference type="PANTHER" id="PTHR10882:SF0">
    <property type="entry name" value="DIPHTHINE METHYL ESTER SYNTHASE"/>
    <property type="match status" value="1"/>
</dbReference>
<protein>
    <recommendedName>
        <fullName evidence="4">diphthine methyl ester synthase</fullName>
        <ecNumber evidence="4">2.1.1.314</ecNumber>
    </recommendedName>
</protein>
<evidence type="ECO:0000256" key="1">
    <source>
        <dbReference type="ARBA" id="ARBA00004006"/>
    </source>
</evidence>
<keyword evidence="7 9" id="KW-0949">S-adenosyl-L-methionine</keyword>